<evidence type="ECO:0000256" key="5">
    <source>
        <dbReference type="ARBA" id="ARBA00022771"/>
    </source>
</evidence>
<keyword evidence="6 11" id="KW-0862">Zinc</keyword>
<comment type="caution">
    <text evidence="11">Lacks conserved residue(s) required for the propagation of feature annotation.</text>
</comment>
<evidence type="ECO:0000256" key="9">
    <source>
        <dbReference type="ARBA" id="ARBA00061004"/>
    </source>
</evidence>
<dbReference type="PANTHER" id="PTHR43096:SF48">
    <property type="entry name" value="CHAPERONE PROTEIN DNAJ"/>
    <property type="match status" value="1"/>
</dbReference>
<comment type="similarity">
    <text evidence="9 11">Belongs to the DnaJ family.</text>
</comment>
<dbReference type="Pfam" id="PF01556">
    <property type="entry name" value="DnaJ_C"/>
    <property type="match status" value="1"/>
</dbReference>
<dbReference type="GO" id="GO:0005524">
    <property type="term" value="F:ATP binding"/>
    <property type="evidence" value="ECO:0007669"/>
    <property type="project" value="InterPro"/>
</dbReference>
<feature type="binding site" evidence="11">
    <location>
        <position position="184"/>
    </location>
    <ligand>
        <name>Zn(2+)</name>
        <dbReference type="ChEBI" id="CHEBI:29105"/>
        <label>2</label>
    </ligand>
</feature>
<evidence type="ECO:0000256" key="12">
    <source>
        <dbReference type="PROSITE-ProRule" id="PRU00546"/>
    </source>
</evidence>
<accession>A0AAP9Y938</accession>
<feature type="binding site" evidence="11">
    <location>
        <position position="195"/>
    </location>
    <ligand>
        <name>Zn(2+)</name>
        <dbReference type="ChEBI" id="CHEBI:29105"/>
        <label>1</label>
    </ligand>
</feature>
<dbReference type="GO" id="GO:0009408">
    <property type="term" value="P:response to heat"/>
    <property type="evidence" value="ECO:0007669"/>
    <property type="project" value="InterPro"/>
</dbReference>
<dbReference type="AlphaFoldDB" id="A0AAP9Y938"/>
<dbReference type="NCBIfam" id="NF008035">
    <property type="entry name" value="PRK10767.1"/>
    <property type="match status" value="1"/>
</dbReference>
<feature type="binding site" evidence="11">
    <location>
        <position position="155"/>
    </location>
    <ligand>
        <name>Zn(2+)</name>
        <dbReference type="ChEBI" id="CHEBI:29105"/>
        <label>2</label>
    </ligand>
</feature>
<dbReference type="HAMAP" id="MF_01152">
    <property type="entry name" value="DnaJ"/>
    <property type="match status" value="1"/>
</dbReference>
<dbReference type="SUPFAM" id="SSF57938">
    <property type="entry name" value="DnaJ/Hsp40 cysteine-rich domain"/>
    <property type="match status" value="1"/>
</dbReference>
<dbReference type="CDD" id="cd10747">
    <property type="entry name" value="DnaJ_C"/>
    <property type="match status" value="1"/>
</dbReference>
<evidence type="ECO:0000259" key="14">
    <source>
        <dbReference type="PROSITE" id="PS51188"/>
    </source>
</evidence>
<dbReference type="CDD" id="cd10719">
    <property type="entry name" value="DnaJ_zf"/>
    <property type="match status" value="1"/>
</dbReference>
<organism evidence="15 16">
    <name type="scientific">Schaalia meyeri</name>
    <dbReference type="NCBI Taxonomy" id="52773"/>
    <lineage>
        <taxon>Bacteria</taxon>
        <taxon>Bacillati</taxon>
        <taxon>Actinomycetota</taxon>
        <taxon>Actinomycetes</taxon>
        <taxon>Actinomycetales</taxon>
        <taxon>Actinomycetaceae</taxon>
        <taxon>Schaalia</taxon>
    </lineage>
</organism>
<comment type="subunit">
    <text evidence="11">Homodimer.</text>
</comment>
<reference evidence="15 16" key="1">
    <citation type="submission" date="2020-12" db="EMBL/GenBank/DDBJ databases">
        <title>FDA dAtabase for Regulatory Grade micrObial Sequences (FDA-ARGOS): Supporting development and validation of Infectious Disease Dx tests.</title>
        <authorList>
            <person name="Sproer C."/>
            <person name="Gronow S."/>
            <person name="Severitt S."/>
            <person name="Schroder I."/>
            <person name="Tallon L."/>
            <person name="Sadzewicz L."/>
            <person name="Zhao X."/>
            <person name="Boylan J."/>
            <person name="Ott S."/>
            <person name="Bowen H."/>
            <person name="Vavikolanu K."/>
            <person name="Mehta A."/>
            <person name="Aluvathingal J."/>
            <person name="Nadendla S."/>
            <person name="Lowell S."/>
            <person name="Myers T."/>
            <person name="Yan Y."/>
            <person name="Sichtig H."/>
        </authorList>
    </citation>
    <scope>NUCLEOTIDE SEQUENCE [LARGE SCALE GENOMIC DNA]</scope>
    <source>
        <strain evidence="15 16">FDAARGOS_985</strain>
    </source>
</reference>
<dbReference type="RefSeq" id="WP_198482594.1">
    <property type="nucleotide sequence ID" value="NZ_CP066065.1"/>
</dbReference>
<evidence type="ECO:0000256" key="10">
    <source>
        <dbReference type="ARBA" id="ARBA00067609"/>
    </source>
</evidence>
<name>A0AAP9Y938_9ACTO</name>
<dbReference type="InterPro" id="IPR001623">
    <property type="entry name" value="DnaJ_domain"/>
</dbReference>
<evidence type="ECO:0000256" key="8">
    <source>
        <dbReference type="ARBA" id="ARBA00023186"/>
    </source>
</evidence>
<evidence type="ECO:0000259" key="13">
    <source>
        <dbReference type="PROSITE" id="PS50076"/>
    </source>
</evidence>
<dbReference type="GO" id="GO:0031072">
    <property type="term" value="F:heat shock protein binding"/>
    <property type="evidence" value="ECO:0007669"/>
    <property type="project" value="InterPro"/>
</dbReference>
<dbReference type="SUPFAM" id="SSF46565">
    <property type="entry name" value="Chaperone J-domain"/>
    <property type="match status" value="1"/>
</dbReference>
<dbReference type="FunFam" id="2.60.260.20:FF:000005">
    <property type="entry name" value="Chaperone protein dnaJ 1, mitochondrial"/>
    <property type="match status" value="1"/>
</dbReference>
<feature type="binding site" evidence="11">
    <location>
        <position position="198"/>
    </location>
    <ligand>
        <name>Zn(2+)</name>
        <dbReference type="ChEBI" id="CHEBI:29105"/>
        <label>1</label>
    </ligand>
</feature>
<dbReference type="PROSITE" id="PS00636">
    <property type="entry name" value="DNAJ_1"/>
    <property type="match status" value="1"/>
</dbReference>
<evidence type="ECO:0000256" key="2">
    <source>
        <dbReference type="ARBA" id="ARBA00022705"/>
    </source>
</evidence>
<comment type="function">
    <text evidence="11">Participates actively in the response to hyperosmotic and heat shock by preventing the aggregation of stress-denatured proteins and by disaggregating proteins, also in an autonomous, DnaK-independent fashion. Unfolded proteins bind initially to DnaJ; upon interaction with the DnaJ-bound protein, DnaK hydrolyzes its bound ATP, resulting in the formation of a stable complex. GrpE releases ADP from DnaK; ATP binding to DnaK triggers the release of the substrate protein, thus completing the reaction cycle. Several rounds of ATP-dependent interactions between DnaJ, DnaK and GrpE are required for fully efficient folding. Also involved, together with DnaK and GrpE, in the DNA replication of plasmids through activation of initiation proteins.</text>
</comment>
<dbReference type="Proteomes" id="UP000595220">
    <property type="component" value="Chromosome"/>
</dbReference>
<dbReference type="GO" id="GO:0042026">
    <property type="term" value="P:protein refolding"/>
    <property type="evidence" value="ECO:0007669"/>
    <property type="project" value="TreeGrafter"/>
</dbReference>
<dbReference type="GO" id="GO:0008270">
    <property type="term" value="F:zinc ion binding"/>
    <property type="evidence" value="ECO:0007669"/>
    <property type="project" value="UniProtKB-UniRule"/>
</dbReference>
<dbReference type="EMBL" id="CP066065">
    <property type="protein sequence ID" value="QQC44240.1"/>
    <property type="molecule type" value="Genomic_DNA"/>
</dbReference>
<protein>
    <recommendedName>
        <fullName evidence="10 11">Chaperone protein DnaJ</fullName>
    </recommendedName>
</protein>
<dbReference type="GO" id="GO:0005737">
    <property type="term" value="C:cytoplasm"/>
    <property type="evidence" value="ECO:0007669"/>
    <property type="project" value="UniProtKB-SubCell"/>
</dbReference>
<feature type="binding site" evidence="11">
    <location>
        <position position="141"/>
    </location>
    <ligand>
        <name>Zn(2+)</name>
        <dbReference type="ChEBI" id="CHEBI:29105"/>
        <label>1</label>
    </ligand>
</feature>
<proteinExistence type="inferred from homology"/>
<dbReference type="PANTHER" id="PTHR43096">
    <property type="entry name" value="DNAJ HOMOLOG 1, MITOCHONDRIAL-RELATED"/>
    <property type="match status" value="1"/>
</dbReference>
<keyword evidence="7 11" id="KW-0346">Stress response</keyword>
<sequence length="370" mass="40054">MRDYYEVLGVARDASQDDIKKAYRKLARKLHPDYAGPDSEEAFKELSVAYETLSDPDKRQMYDVGGPDALRGGGAGAGFGGFSDIFEAMFSGGFGASSQGPASRVKRGKDRQVAVEISLEEAAFGVSKEITFDTRVLCDTCHGSMCQPGTSPVQCTTCHGSGFVTQIQNSLFGRMQTQAPCPTCQGYGNTIPTPCVECAGSGRVRTRRTLNINIPAGASEGTQIRVSGEAEVGQGGGPNGDLYLLIREKKHPVFDRRGDDLHTWITIPMTTAALGTEFELETLDGKKNVMINPGTQPNDDIVLEGLGIGHLQRGGRGSMHVHVDVQIPKKLDETSRDLLEQLAKVRGEVRVEPHRQQASFFDKLRGTFIG</sequence>
<feature type="zinc finger region" description="CR-type" evidence="12">
    <location>
        <begin position="125"/>
        <end position="207"/>
    </location>
</feature>
<evidence type="ECO:0000256" key="4">
    <source>
        <dbReference type="ARBA" id="ARBA00022737"/>
    </source>
</evidence>
<comment type="subcellular location">
    <subcellularLocation>
        <location evidence="11">Cytoplasm</location>
    </subcellularLocation>
</comment>
<keyword evidence="16" id="KW-1185">Reference proteome</keyword>
<evidence type="ECO:0000256" key="1">
    <source>
        <dbReference type="ARBA" id="ARBA00022490"/>
    </source>
</evidence>
<evidence type="ECO:0000256" key="3">
    <source>
        <dbReference type="ARBA" id="ARBA00022723"/>
    </source>
</evidence>
<dbReference type="Pfam" id="PF00684">
    <property type="entry name" value="DnaJ_CXXCXGXG"/>
    <property type="match status" value="1"/>
</dbReference>
<dbReference type="Gene3D" id="2.10.230.10">
    <property type="entry name" value="Heat shock protein DnaJ, cysteine-rich domain"/>
    <property type="match status" value="1"/>
</dbReference>
<keyword evidence="8 11" id="KW-0143">Chaperone</keyword>
<gene>
    <name evidence="11 15" type="primary">dnaJ</name>
    <name evidence="15" type="ORF">I6H42_02155</name>
</gene>
<feature type="domain" description="CR-type" evidence="14">
    <location>
        <begin position="125"/>
        <end position="207"/>
    </location>
</feature>
<keyword evidence="3 11" id="KW-0479">Metal-binding</keyword>
<keyword evidence="5 11" id="KW-0863">Zinc-finger</keyword>
<feature type="binding site" evidence="11">
    <location>
        <position position="158"/>
    </location>
    <ligand>
        <name>Zn(2+)</name>
        <dbReference type="ChEBI" id="CHEBI:29105"/>
        <label>2</label>
    </ligand>
</feature>
<dbReference type="PROSITE" id="PS51188">
    <property type="entry name" value="ZF_CR"/>
    <property type="match status" value="1"/>
</dbReference>
<evidence type="ECO:0000313" key="16">
    <source>
        <dbReference type="Proteomes" id="UP000595220"/>
    </source>
</evidence>
<keyword evidence="1 11" id="KW-0963">Cytoplasm</keyword>
<dbReference type="FunFam" id="2.10.230.10:FF:000002">
    <property type="entry name" value="Molecular chaperone DnaJ"/>
    <property type="match status" value="1"/>
</dbReference>
<feature type="binding site" evidence="11">
    <location>
        <position position="181"/>
    </location>
    <ligand>
        <name>Zn(2+)</name>
        <dbReference type="ChEBI" id="CHEBI:29105"/>
        <label>2</label>
    </ligand>
</feature>
<dbReference type="Pfam" id="PF00226">
    <property type="entry name" value="DnaJ"/>
    <property type="match status" value="1"/>
</dbReference>
<keyword evidence="4 11" id="KW-0677">Repeat</keyword>
<dbReference type="SUPFAM" id="SSF49493">
    <property type="entry name" value="HSP40/DnaJ peptide-binding domain"/>
    <property type="match status" value="2"/>
</dbReference>
<evidence type="ECO:0000256" key="11">
    <source>
        <dbReference type="HAMAP-Rule" id="MF_01152"/>
    </source>
</evidence>
<keyword evidence="2 11" id="KW-0235">DNA replication</keyword>
<dbReference type="InterPro" id="IPR036869">
    <property type="entry name" value="J_dom_sf"/>
</dbReference>
<dbReference type="CDD" id="cd06257">
    <property type="entry name" value="DnaJ"/>
    <property type="match status" value="1"/>
</dbReference>
<dbReference type="InterPro" id="IPR002939">
    <property type="entry name" value="DnaJ_C"/>
</dbReference>
<dbReference type="InterPro" id="IPR012724">
    <property type="entry name" value="DnaJ"/>
</dbReference>
<dbReference type="InterPro" id="IPR008971">
    <property type="entry name" value="HSP40/DnaJ_pept-bd"/>
</dbReference>
<dbReference type="InterPro" id="IPR018253">
    <property type="entry name" value="DnaJ_domain_CS"/>
</dbReference>
<evidence type="ECO:0000256" key="7">
    <source>
        <dbReference type="ARBA" id="ARBA00023016"/>
    </source>
</evidence>
<evidence type="ECO:0000256" key="6">
    <source>
        <dbReference type="ARBA" id="ARBA00022833"/>
    </source>
</evidence>
<dbReference type="InterPro" id="IPR036410">
    <property type="entry name" value="HSP_DnaJ_Cys-rich_dom_sf"/>
</dbReference>
<dbReference type="Gene3D" id="2.60.260.20">
    <property type="entry name" value="Urease metallochaperone UreE, N-terminal domain"/>
    <property type="match status" value="2"/>
</dbReference>
<comment type="cofactor">
    <cofactor evidence="11">
        <name>Zn(2+)</name>
        <dbReference type="ChEBI" id="CHEBI:29105"/>
    </cofactor>
    <text evidence="11">Binds 2 Zn(2+) ions per monomer.</text>
</comment>
<dbReference type="PRINTS" id="PR00625">
    <property type="entry name" value="JDOMAIN"/>
</dbReference>
<dbReference type="Gene3D" id="1.10.287.110">
    <property type="entry name" value="DnaJ domain"/>
    <property type="match status" value="1"/>
</dbReference>
<dbReference type="GO" id="GO:0006260">
    <property type="term" value="P:DNA replication"/>
    <property type="evidence" value="ECO:0007669"/>
    <property type="project" value="UniProtKB-KW"/>
</dbReference>
<dbReference type="PROSITE" id="PS50076">
    <property type="entry name" value="DNAJ_2"/>
    <property type="match status" value="1"/>
</dbReference>
<dbReference type="InterPro" id="IPR001305">
    <property type="entry name" value="HSP_DnaJ_Cys-rich_dom"/>
</dbReference>
<feature type="domain" description="J" evidence="13">
    <location>
        <begin position="3"/>
        <end position="66"/>
    </location>
</feature>
<comment type="domain">
    <text evidence="11">The J domain is necessary and sufficient to stimulate DnaK ATPase activity. Zinc center 1 plays an important role in the autonomous, DnaK-independent chaperone activity of DnaJ. Zinc center 2 is essential for interaction with DnaK and for DnaJ activity.</text>
</comment>
<feature type="binding site" evidence="11">
    <location>
        <position position="138"/>
    </location>
    <ligand>
        <name>Zn(2+)</name>
        <dbReference type="ChEBI" id="CHEBI:29105"/>
        <label>1</label>
    </ligand>
</feature>
<dbReference type="GO" id="GO:0051082">
    <property type="term" value="F:unfolded protein binding"/>
    <property type="evidence" value="ECO:0007669"/>
    <property type="project" value="UniProtKB-UniRule"/>
</dbReference>
<evidence type="ECO:0000313" key="15">
    <source>
        <dbReference type="EMBL" id="QQC44240.1"/>
    </source>
</evidence>
<dbReference type="SMART" id="SM00271">
    <property type="entry name" value="DnaJ"/>
    <property type="match status" value="1"/>
</dbReference>